<accession>A0AAD0XRC4</accession>
<proteinExistence type="predicted"/>
<feature type="transmembrane region" description="Helical" evidence="1">
    <location>
        <begin position="219"/>
        <end position="238"/>
    </location>
</feature>
<keyword evidence="1" id="KW-1133">Transmembrane helix</keyword>
<evidence type="ECO:0000313" key="2">
    <source>
        <dbReference type="EMBL" id="AYV57730.1"/>
    </source>
</evidence>
<dbReference type="Proteomes" id="UP000276407">
    <property type="component" value="Chromosome 2"/>
</dbReference>
<dbReference type="RefSeq" id="WP_010572324.1">
    <property type="nucleotide sequence ID" value="NZ_CP033615.1"/>
</dbReference>
<dbReference type="NCBIfam" id="NF047503">
    <property type="entry name" value="LB_137_fam"/>
    <property type="match status" value="1"/>
</dbReference>
<evidence type="ECO:0000313" key="3">
    <source>
        <dbReference type="Proteomes" id="UP000276407"/>
    </source>
</evidence>
<organism evidence="2 3">
    <name type="scientific">Leptospira kmetyi</name>
    <dbReference type="NCBI Taxonomy" id="408139"/>
    <lineage>
        <taxon>Bacteria</taxon>
        <taxon>Pseudomonadati</taxon>
        <taxon>Spirochaetota</taxon>
        <taxon>Spirochaetia</taxon>
        <taxon>Leptospirales</taxon>
        <taxon>Leptospiraceae</taxon>
        <taxon>Leptospira</taxon>
    </lineage>
</organism>
<dbReference type="EMBL" id="CP033615">
    <property type="protein sequence ID" value="AYV57730.1"/>
    <property type="molecule type" value="Genomic_DNA"/>
</dbReference>
<sequence>MKRTLIYILLFTFLNGYLQAHRVILKSGEQLSGDLKETEGAADHIILSTEGEDIKIFKKDISEMFFEESGNHLCMHFKGQPEPKCGLKLLKINSSTAFYVDENNRYLRISFKDLESITIEVPSTKILDQLSRTGFQIVIKSKDQTEIQAPIESVNENSIFVQNETNVNPISIPREEIVSLFYKTTEDKKDPSKEKEPISLVDYLIPGYYVKRQGYTKSGITMMGLTGFFIAGSVYEFIAAKNAQGKNPVYIPQSNGSVLWLEQPNGEFDRHKQLNQLFLISLACTYLFNTVLVSFPVAFSYFFQEIPSATPSLHSLEKDQKIEMKININF</sequence>
<protein>
    <submittedName>
        <fullName evidence="2">Uncharacterized protein</fullName>
    </submittedName>
</protein>
<name>A0AAD0XRC4_9LEPT</name>
<dbReference type="KEGG" id="lkm:EFP84_19025"/>
<gene>
    <name evidence="2" type="ORF">EFP84_19025</name>
</gene>
<dbReference type="AlphaFoldDB" id="A0AAD0XRC4"/>
<keyword evidence="1" id="KW-0812">Transmembrane</keyword>
<keyword evidence="1" id="KW-0472">Membrane</keyword>
<evidence type="ECO:0000256" key="1">
    <source>
        <dbReference type="SAM" id="Phobius"/>
    </source>
</evidence>
<reference evidence="2 3" key="1">
    <citation type="submission" date="2018-11" db="EMBL/GenBank/DDBJ databases">
        <title>Complete genome sequence of Leptospira kmetyi isolate LS 001/16 from soil sample associated with a leptospirosis patient in Kelantan.</title>
        <authorList>
            <person name="Muhammad Yusoff F."/>
            <person name="Muhammad Yusoff S."/>
            <person name="Ahmad M.N."/>
            <person name="Yusof N.Y."/>
            <person name="Aziah I."/>
        </authorList>
    </citation>
    <scope>NUCLEOTIDE SEQUENCE [LARGE SCALE GENOMIC DNA]</scope>
    <source>
        <strain evidence="2 3">LS 001/16</strain>
    </source>
</reference>
<feature type="transmembrane region" description="Helical" evidence="1">
    <location>
        <begin position="277"/>
        <end position="303"/>
    </location>
</feature>